<evidence type="ECO:0000256" key="2">
    <source>
        <dbReference type="ARBA" id="ARBA00023210"/>
    </source>
</evidence>
<comment type="similarity">
    <text evidence="5">Belongs to the SepF family.</text>
</comment>
<evidence type="ECO:0000256" key="6">
    <source>
        <dbReference type="SAM" id="Coils"/>
    </source>
</evidence>
<feature type="coiled-coil region" evidence="6">
    <location>
        <begin position="14"/>
        <end position="41"/>
    </location>
</feature>
<evidence type="ECO:0000256" key="3">
    <source>
        <dbReference type="ARBA" id="ARBA00023306"/>
    </source>
</evidence>
<dbReference type="PANTHER" id="PTHR35798">
    <property type="entry name" value="CELL DIVISION PROTEIN SEPF"/>
    <property type="match status" value="1"/>
</dbReference>
<reference evidence="7" key="1">
    <citation type="submission" date="2020-11" db="EMBL/GenBank/DDBJ databases">
        <title>Halonatronomonas betainensis gen. nov., sp. nov. a novel haloalkaliphilic representative of the family Halanaerobiacae capable of betaine degradation.</title>
        <authorList>
            <person name="Boltyanskaya Y."/>
            <person name="Kevbrin V."/>
            <person name="Detkova E."/>
            <person name="Grouzdev D.S."/>
            <person name="Koziaeva V."/>
            <person name="Zhilina T."/>
        </authorList>
    </citation>
    <scope>NUCLEOTIDE SEQUENCE</scope>
    <source>
        <strain evidence="7">Z-7014</strain>
    </source>
</reference>
<dbReference type="InterPro" id="IPR023052">
    <property type="entry name" value="Cell_div_SepF"/>
</dbReference>
<dbReference type="InterPro" id="IPR007561">
    <property type="entry name" value="Cell_div_SepF/SepF-rel"/>
</dbReference>
<dbReference type="InterPro" id="IPR038594">
    <property type="entry name" value="SepF-like_sf"/>
</dbReference>
<keyword evidence="6" id="KW-0175">Coiled coil</keyword>
<comment type="subcellular location">
    <subcellularLocation>
        <location evidence="5">Cytoplasm</location>
    </subcellularLocation>
    <text evidence="5">Localizes to the division site, in a FtsZ-dependent manner.</text>
</comment>
<dbReference type="Proteomes" id="UP000621436">
    <property type="component" value="Unassembled WGS sequence"/>
</dbReference>
<evidence type="ECO:0000256" key="5">
    <source>
        <dbReference type="HAMAP-Rule" id="MF_01197"/>
    </source>
</evidence>
<keyword evidence="1 5" id="KW-0132">Cell division</keyword>
<comment type="caution">
    <text evidence="7">The sequence shown here is derived from an EMBL/GenBank/DDBJ whole genome shotgun (WGS) entry which is preliminary data.</text>
</comment>
<dbReference type="GO" id="GO:0000917">
    <property type="term" value="P:division septum assembly"/>
    <property type="evidence" value="ECO:0007669"/>
    <property type="project" value="UniProtKB-KW"/>
</dbReference>
<gene>
    <name evidence="5" type="primary">sepF</name>
    <name evidence="7" type="ORF">I0Q91_11080</name>
</gene>
<protein>
    <recommendedName>
        <fullName evidence="5">Cell division protein SepF</fullName>
    </recommendedName>
</protein>
<dbReference type="HAMAP" id="MF_01197">
    <property type="entry name" value="SepF"/>
    <property type="match status" value="1"/>
</dbReference>
<keyword evidence="5" id="KW-0963">Cytoplasm</keyword>
<dbReference type="PANTHER" id="PTHR35798:SF1">
    <property type="entry name" value="CELL DIVISION PROTEIN SEPF"/>
    <property type="match status" value="1"/>
</dbReference>
<evidence type="ECO:0000313" key="8">
    <source>
        <dbReference type="Proteomes" id="UP000621436"/>
    </source>
</evidence>
<sequence length="147" mass="16919">MTEESIWKKLIGFFGFTEENIDEFEDDYNELDNNENKKIKKKKAKDNKVIKLSRTKDIQMVVHSPESFDDVREIVDDLKESKAVILNLEERDRVLARRFIDFLSGSVYAINGNTQKIGTGVFIFTPPGIDVDARAIENAIKNEFVTD</sequence>
<dbReference type="AlphaFoldDB" id="A0A931ARG4"/>
<dbReference type="Gene3D" id="3.30.110.150">
    <property type="entry name" value="SepF-like protein"/>
    <property type="match status" value="1"/>
</dbReference>
<proteinExistence type="inferred from homology"/>
<comment type="function">
    <text evidence="4 5">Cell division protein that is part of the divisome complex and is recruited early to the Z-ring. Probably stimulates Z-ring formation, perhaps through the cross-linking of FtsZ protofilaments. Its function overlaps with FtsA.</text>
</comment>
<keyword evidence="2 5" id="KW-0717">Septation</keyword>
<evidence type="ECO:0000256" key="4">
    <source>
        <dbReference type="ARBA" id="ARBA00044936"/>
    </source>
</evidence>
<dbReference type="RefSeq" id="WP_270454625.1">
    <property type="nucleotide sequence ID" value="NZ_JADPIE010000006.1"/>
</dbReference>
<evidence type="ECO:0000256" key="1">
    <source>
        <dbReference type="ARBA" id="ARBA00022618"/>
    </source>
</evidence>
<comment type="subunit">
    <text evidence="5">Homodimer. Interacts with FtsZ.</text>
</comment>
<keyword evidence="3 5" id="KW-0131">Cell cycle</keyword>
<dbReference type="EMBL" id="JADPIE010000006">
    <property type="protein sequence ID" value="MBF8437628.1"/>
    <property type="molecule type" value="Genomic_DNA"/>
</dbReference>
<keyword evidence="8" id="KW-1185">Reference proteome</keyword>
<dbReference type="GO" id="GO:0043093">
    <property type="term" value="P:FtsZ-dependent cytokinesis"/>
    <property type="evidence" value="ECO:0007669"/>
    <property type="project" value="UniProtKB-UniRule"/>
</dbReference>
<evidence type="ECO:0000313" key="7">
    <source>
        <dbReference type="EMBL" id="MBF8437628.1"/>
    </source>
</evidence>
<name>A0A931ARG4_9FIRM</name>
<organism evidence="7 8">
    <name type="scientific">Halonatronomonas betaini</name>
    <dbReference type="NCBI Taxonomy" id="2778430"/>
    <lineage>
        <taxon>Bacteria</taxon>
        <taxon>Bacillati</taxon>
        <taxon>Bacillota</taxon>
        <taxon>Clostridia</taxon>
        <taxon>Halanaerobiales</taxon>
        <taxon>Halarsenatibacteraceae</taxon>
        <taxon>Halonatronomonas</taxon>
    </lineage>
</organism>
<dbReference type="Pfam" id="PF04472">
    <property type="entry name" value="SepF"/>
    <property type="match status" value="1"/>
</dbReference>
<accession>A0A931ARG4</accession>
<dbReference type="GO" id="GO:0005737">
    <property type="term" value="C:cytoplasm"/>
    <property type="evidence" value="ECO:0007669"/>
    <property type="project" value="UniProtKB-SubCell"/>
</dbReference>